<dbReference type="EMBL" id="JAPFQI010000004">
    <property type="protein sequence ID" value="MCW8085550.1"/>
    <property type="molecule type" value="Genomic_DNA"/>
</dbReference>
<dbReference type="SUPFAM" id="SSF56349">
    <property type="entry name" value="DNA breaking-rejoining enzymes"/>
    <property type="match status" value="1"/>
</dbReference>
<comment type="caution">
    <text evidence="2">The sequence shown here is derived from an EMBL/GenBank/DDBJ whole genome shotgun (WGS) entry which is preliminary data.</text>
</comment>
<gene>
    <name evidence="2" type="ORF">OF850_07930</name>
</gene>
<evidence type="ECO:0000256" key="1">
    <source>
        <dbReference type="ARBA" id="ARBA00023172"/>
    </source>
</evidence>
<proteinExistence type="predicted"/>
<dbReference type="RefSeq" id="WP_301589459.1">
    <property type="nucleotide sequence ID" value="NZ_JAPFQI010000004.1"/>
</dbReference>
<reference evidence="2 3" key="1">
    <citation type="submission" date="2022-10" db="EMBL/GenBank/DDBJ databases">
        <title>Roseococcus glaciei nov., sp. nov., isolated from glacier.</title>
        <authorList>
            <person name="Liu Q."/>
            <person name="Xin Y.-H."/>
        </authorList>
    </citation>
    <scope>NUCLEOTIDE SEQUENCE [LARGE SCALE GENOMIC DNA]</scope>
    <source>
        <strain evidence="2 3">MDT2-1-1</strain>
    </source>
</reference>
<keyword evidence="3" id="KW-1185">Reference proteome</keyword>
<dbReference type="InterPro" id="IPR011010">
    <property type="entry name" value="DNA_brk_join_enz"/>
</dbReference>
<evidence type="ECO:0000313" key="2">
    <source>
        <dbReference type="EMBL" id="MCW8085550.1"/>
    </source>
</evidence>
<dbReference type="InterPro" id="IPR013762">
    <property type="entry name" value="Integrase-like_cat_sf"/>
</dbReference>
<dbReference type="Gene3D" id="1.10.443.10">
    <property type="entry name" value="Intergrase catalytic core"/>
    <property type="match status" value="1"/>
</dbReference>
<keyword evidence="1" id="KW-0233">DNA recombination</keyword>
<organism evidence="2 3">
    <name type="scientific">Sabulicella glaciei</name>
    <dbReference type="NCBI Taxonomy" id="2984948"/>
    <lineage>
        <taxon>Bacteria</taxon>
        <taxon>Pseudomonadati</taxon>
        <taxon>Pseudomonadota</taxon>
        <taxon>Alphaproteobacteria</taxon>
        <taxon>Acetobacterales</taxon>
        <taxon>Acetobacteraceae</taxon>
        <taxon>Sabulicella</taxon>
    </lineage>
</organism>
<name>A0ABT3NTS6_9PROT</name>
<evidence type="ECO:0000313" key="3">
    <source>
        <dbReference type="Proteomes" id="UP001526430"/>
    </source>
</evidence>
<protein>
    <submittedName>
        <fullName evidence="2">Uncharacterized protein</fullName>
    </submittedName>
</protein>
<accession>A0ABT3NTS6</accession>
<dbReference type="Proteomes" id="UP001526430">
    <property type="component" value="Unassembled WGS sequence"/>
</dbReference>
<sequence length="77" mass="8257">MRKMIRHVAGEAGIESTSLEPISAHGLGAGFITEACKQGIDDESIMGHSRRKDVSTMRRHVRRAKIVSGSVAGKLGL</sequence>